<dbReference type="GO" id="GO:0006508">
    <property type="term" value="P:proteolysis"/>
    <property type="evidence" value="ECO:0007669"/>
    <property type="project" value="TreeGrafter"/>
</dbReference>
<dbReference type="AlphaFoldDB" id="A0A9N9ZYL5"/>
<dbReference type="Pfam" id="PF19030">
    <property type="entry name" value="TSP1_ADAMTS"/>
    <property type="match status" value="6"/>
</dbReference>
<sequence>MMSLFQLLIFPAILLYISWHVGCDGIVGSDKQLDSCGVCGGDNNSCKTIAGIFTKPHLPNGYNLITQIPKGACNLTVLKLKPSKNHLALRRLDGTFVVDGNFAFTSLEEIQSSGTKLTLKQDTPDQGEMITSPGPLLEPLELMLVFQQPNSGIKYEYQLKMNGATEVALERGDTSYAYGPADDTSSHEKNIGNSYSDNAAKSEGTLDDEATKSEGKRRKKKFYWKISGFSECSMSCAGGVQTAINVCVRESNSMTAPDKRCTGLELPQPQTQRCNVKPCPAEWEAGEWGDCSASCGEGVRRRKLVCRQRITASLTMTVSDGACLSSPSRNFTLEQPCALFPCPIHSAKAEDTEPRIKASWRTEPWSKCSTQCGLGIRTRTVVCQAVNGQQCLQSTRPQNQEVCDMGPCSSETPSWFIAEWSQKCSVECGVGVQTRKVLCSAGLGKDSQCDISSKPETSRTCSSDKSCDGQWFAGPWSECSETCGWGVQTRRIACLAYQRGEFSIAKDSSCSNSSRPTKEQSCREKPCSPQWYTADWMPCSQSCGTGVQRRELHCLDEKGKVSSDCLEDLKPSSRRSCSTHSCPPDKSSLVKLNETSLPTLNDKMSSLGDQAFNTVDNSLEQTEDCRNLFRNCYLVVQARLCKYKYYRSSCCLACKGKT</sequence>
<comment type="subcellular location">
    <subcellularLocation>
        <location evidence="1">Secreted</location>
    </subcellularLocation>
</comment>
<evidence type="ECO:0000256" key="6">
    <source>
        <dbReference type="SAM" id="SignalP"/>
    </source>
</evidence>
<evidence type="ECO:0000256" key="4">
    <source>
        <dbReference type="ARBA" id="ARBA00022737"/>
    </source>
</evidence>
<dbReference type="InterPro" id="IPR000884">
    <property type="entry name" value="TSP1_rpt"/>
</dbReference>
<dbReference type="InterPro" id="IPR010909">
    <property type="entry name" value="PLAC"/>
</dbReference>
<feature type="signal peptide" evidence="6">
    <location>
        <begin position="1"/>
        <end position="23"/>
    </location>
</feature>
<keyword evidence="4" id="KW-0677">Repeat</keyword>
<dbReference type="Proteomes" id="UP001152759">
    <property type="component" value="Chromosome 1"/>
</dbReference>
<dbReference type="SUPFAM" id="SSF82895">
    <property type="entry name" value="TSP-1 type 1 repeat"/>
    <property type="match status" value="6"/>
</dbReference>
<evidence type="ECO:0000259" key="7">
    <source>
        <dbReference type="PROSITE" id="PS50900"/>
    </source>
</evidence>
<evidence type="ECO:0000256" key="5">
    <source>
        <dbReference type="SAM" id="MobiDB-lite"/>
    </source>
</evidence>
<organism evidence="8 9">
    <name type="scientific">Bemisia tabaci</name>
    <name type="common">Sweetpotato whitefly</name>
    <name type="synonym">Aleurodes tabaci</name>
    <dbReference type="NCBI Taxonomy" id="7038"/>
    <lineage>
        <taxon>Eukaryota</taxon>
        <taxon>Metazoa</taxon>
        <taxon>Ecdysozoa</taxon>
        <taxon>Arthropoda</taxon>
        <taxon>Hexapoda</taxon>
        <taxon>Insecta</taxon>
        <taxon>Pterygota</taxon>
        <taxon>Neoptera</taxon>
        <taxon>Paraneoptera</taxon>
        <taxon>Hemiptera</taxon>
        <taxon>Sternorrhyncha</taxon>
        <taxon>Aleyrodoidea</taxon>
        <taxon>Aleyrodidae</taxon>
        <taxon>Aleyrodinae</taxon>
        <taxon>Bemisia</taxon>
    </lineage>
</organism>
<keyword evidence="2" id="KW-0964">Secreted</keyword>
<evidence type="ECO:0000313" key="8">
    <source>
        <dbReference type="EMBL" id="CAH0382037.1"/>
    </source>
</evidence>
<feature type="domain" description="PLAC" evidence="7">
    <location>
        <begin position="621"/>
        <end position="658"/>
    </location>
</feature>
<dbReference type="InterPro" id="IPR010294">
    <property type="entry name" value="ADAMTS_spacer1"/>
</dbReference>
<evidence type="ECO:0000256" key="3">
    <source>
        <dbReference type="ARBA" id="ARBA00022729"/>
    </source>
</evidence>
<dbReference type="GO" id="GO:0030198">
    <property type="term" value="P:extracellular matrix organization"/>
    <property type="evidence" value="ECO:0007669"/>
    <property type="project" value="TreeGrafter"/>
</dbReference>
<feature type="chain" id="PRO_5040406940" description="PLAC domain-containing protein" evidence="6">
    <location>
        <begin position="24"/>
        <end position="658"/>
    </location>
</feature>
<dbReference type="Gene3D" id="2.60.120.830">
    <property type="match status" value="1"/>
</dbReference>
<dbReference type="PROSITE" id="PS50092">
    <property type="entry name" value="TSP1"/>
    <property type="match status" value="6"/>
</dbReference>
<evidence type="ECO:0000256" key="2">
    <source>
        <dbReference type="ARBA" id="ARBA00022525"/>
    </source>
</evidence>
<dbReference type="EMBL" id="OU963862">
    <property type="protein sequence ID" value="CAH0382037.1"/>
    <property type="molecule type" value="Genomic_DNA"/>
</dbReference>
<keyword evidence="9" id="KW-1185">Reference proteome</keyword>
<dbReference type="FunFam" id="2.20.100.10:FF:000005">
    <property type="entry name" value="ADAM metallopeptidase with thrombospondin type 1 motif 9"/>
    <property type="match status" value="2"/>
</dbReference>
<dbReference type="PANTHER" id="PTHR13723">
    <property type="entry name" value="ADAMTS A DISINTEGRIN AND METALLOPROTEASE WITH THROMBOSPONDIN MOTIFS PROTEASE"/>
    <property type="match status" value="1"/>
</dbReference>
<evidence type="ECO:0000313" key="9">
    <source>
        <dbReference type="Proteomes" id="UP001152759"/>
    </source>
</evidence>
<dbReference type="PROSITE" id="PS50900">
    <property type="entry name" value="PLAC"/>
    <property type="match status" value="1"/>
</dbReference>
<dbReference type="Gene3D" id="2.20.100.10">
    <property type="entry name" value="Thrombospondin type-1 (TSP1) repeat"/>
    <property type="match status" value="6"/>
</dbReference>
<reference evidence="8" key="1">
    <citation type="submission" date="2021-12" db="EMBL/GenBank/DDBJ databases">
        <authorList>
            <person name="King R."/>
        </authorList>
    </citation>
    <scope>NUCLEOTIDE SEQUENCE</scope>
</reference>
<keyword evidence="3 6" id="KW-0732">Signal</keyword>
<dbReference type="GO" id="GO:0005576">
    <property type="term" value="C:extracellular region"/>
    <property type="evidence" value="ECO:0007669"/>
    <property type="project" value="UniProtKB-SubCell"/>
</dbReference>
<feature type="region of interest" description="Disordered" evidence="5">
    <location>
        <begin position="178"/>
        <end position="213"/>
    </location>
</feature>
<proteinExistence type="predicted"/>
<dbReference type="PANTHER" id="PTHR13723:SF305">
    <property type="entry name" value="PROTEIN MADD-4"/>
    <property type="match status" value="1"/>
</dbReference>
<accession>A0A9N9ZYL5</accession>
<dbReference type="GO" id="GO:0004222">
    <property type="term" value="F:metalloendopeptidase activity"/>
    <property type="evidence" value="ECO:0007669"/>
    <property type="project" value="TreeGrafter"/>
</dbReference>
<name>A0A9N9ZYL5_BEMTA</name>
<gene>
    <name evidence="8" type="ORF">BEMITA_LOCUS1628</name>
</gene>
<protein>
    <recommendedName>
        <fullName evidence="7">PLAC domain-containing protein</fullName>
    </recommendedName>
</protein>
<dbReference type="GO" id="GO:0031012">
    <property type="term" value="C:extracellular matrix"/>
    <property type="evidence" value="ECO:0007669"/>
    <property type="project" value="TreeGrafter"/>
</dbReference>
<dbReference type="InterPro" id="IPR050439">
    <property type="entry name" value="ADAMTS_ADAMTS-like"/>
</dbReference>
<dbReference type="Pfam" id="PF08686">
    <property type="entry name" value="PLAC"/>
    <property type="match status" value="1"/>
</dbReference>
<evidence type="ECO:0000256" key="1">
    <source>
        <dbReference type="ARBA" id="ARBA00004613"/>
    </source>
</evidence>
<dbReference type="SMART" id="SM00209">
    <property type="entry name" value="TSP1"/>
    <property type="match status" value="6"/>
</dbReference>
<dbReference type="Pfam" id="PF05986">
    <property type="entry name" value="ADAMTS_spacer1"/>
    <property type="match status" value="1"/>
</dbReference>
<dbReference type="InterPro" id="IPR036383">
    <property type="entry name" value="TSP1_rpt_sf"/>
</dbReference>